<evidence type="ECO:0000256" key="1">
    <source>
        <dbReference type="SAM" id="MobiDB-lite"/>
    </source>
</evidence>
<dbReference type="Proteomes" id="UP001595851">
    <property type="component" value="Unassembled WGS sequence"/>
</dbReference>
<gene>
    <name evidence="2" type="ORF">ACFOY2_43375</name>
</gene>
<feature type="compositionally biased region" description="Pro residues" evidence="1">
    <location>
        <begin position="54"/>
        <end position="68"/>
    </location>
</feature>
<protein>
    <recommendedName>
        <fullName evidence="4">Helix-turn-helix domain-containing protein</fullName>
    </recommendedName>
</protein>
<dbReference type="EMBL" id="JBHSBI010000032">
    <property type="protein sequence ID" value="MFC4014131.1"/>
    <property type="molecule type" value="Genomic_DNA"/>
</dbReference>
<keyword evidence="3" id="KW-1185">Reference proteome</keyword>
<dbReference type="RefSeq" id="WP_379533980.1">
    <property type="nucleotide sequence ID" value="NZ_JBHSBI010000032.1"/>
</dbReference>
<evidence type="ECO:0000313" key="3">
    <source>
        <dbReference type="Proteomes" id="UP001595851"/>
    </source>
</evidence>
<evidence type="ECO:0008006" key="4">
    <source>
        <dbReference type="Google" id="ProtNLM"/>
    </source>
</evidence>
<evidence type="ECO:0000313" key="2">
    <source>
        <dbReference type="EMBL" id="MFC4014131.1"/>
    </source>
</evidence>
<feature type="region of interest" description="Disordered" evidence="1">
    <location>
        <begin position="48"/>
        <end position="103"/>
    </location>
</feature>
<accession>A0ABV8GJK0</accession>
<comment type="caution">
    <text evidence="2">The sequence shown here is derived from an EMBL/GenBank/DDBJ whole genome shotgun (WGS) entry which is preliminary data.</text>
</comment>
<organism evidence="2 3">
    <name type="scientific">Nonomuraea purpurea</name>
    <dbReference type="NCBI Taxonomy" id="1849276"/>
    <lineage>
        <taxon>Bacteria</taxon>
        <taxon>Bacillati</taxon>
        <taxon>Actinomycetota</taxon>
        <taxon>Actinomycetes</taxon>
        <taxon>Streptosporangiales</taxon>
        <taxon>Streptosporangiaceae</taxon>
        <taxon>Nonomuraea</taxon>
    </lineage>
</organism>
<reference evidence="3" key="1">
    <citation type="journal article" date="2019" name="Int. J. Syst. Evol. Microbiol.">
        <title>The Global Catalogue of Microorganisms (GCM) 10K type strain sequencing project: providing services to taxonomists for standard genome sequencing and annotation.</title>
        <authorList>
            <consortium name="The Broad Institute Genomics Platform"/>
            <consortium name="The Broad Institute Genome Sequencing Center for Infectious Disease"/>
            <person name="Wu L."/>
            <person name="Ma J."/>
        </authorList>
    </citation>
    <scope>NUCLEOTIDE SEQUENCE [LARGE SCALE GENOMIC DNA]</scope>
    <source>
        <strain evidence="3">TBRC 1276</strain>
    </source>
</reference>
<sequence>MVVRVEIIDGQPHVVEFTMRAQVGADLASGPLPFVDLEYLARAFAPTESAHAVTPPPPPAAAPSAPEPPEAEPARRPVARKRAAPQAPAAGGGLTTARAYRKMPDPAELQRVYSEASSIAGVAKHYDVPTHTAQGWISRLRRRGLAEKT</sequence>
<proteinExistence type="predicted"/>
<name>A0ABV8GJK0_9ACTN</name>